<evidence type="ECO:0000256" key="1">
    <source>
        <dbReference type="SAM" id="MobiDB-lite"/>
    </source>
</evidence>
<dbReference type="SMART" id="SM00554">
    <property type="entry name" value="FAS1"/>
    <property type="match status" value="1"/>
</dbReference>
<organism evidence="3 4">
    <name type="scientific">Lates calcarifer</name>
    <name type="common">Barramundi</name>
    <name type="synonym">Holocentrus calcarifer</name>
    <dbReference type="NCBI Taxonomy" id="8187"/>
    <lineage>
        <taxon>Eukaryota</taxon>
        <taxon>Metazoa</taxon>
        <taxon>Chordata</taxon>
        <taxon>Craniata</taxon>
        <taxon>Vertebrata</taxon>
        <taxon>Euteleostomi</taxon>
        <taxon>Actinopterygii</taxon>
        <taxon>Neopterygii</taxon>
        <taxon>Teleostei</taxon>
        <taxon>Neoteleostei</taxon>
        <taxon>Acanthomorphata</taxon>
        <taxon>Carangaria</taxon>
        <taxon>Carangaria incertae sedis</taxon>
        <taxon>Centropomidae</taxon>
        <taxon>Lates</taxon>
    </lineage>
</organism>
<dbReference type="PANTHER" id="PTHR10900:SF82">
    <property type="entry name" value="TRANSFORMING GROWTH FACTOR-BETA-INDUCED PROTEIN IG-H3"/>
    <property type="match status" value="1"/>
</dbReference>
<feature type="region of interest" description="Disordered" evidence="1">
    <location>
        <begin position="223"/>
        <end position="269"/>
    </location>
</feature>
<evidence type="ECO:0000313" key="4">
    <source>
        <dbReference type="RefSeq" id="XP_018544840.1"/>
    </source>
</evidence>
<dbReference type="PANTHER" id="PTHR10900">
    <property type="entry name" value="PERIOSTIN-RELATED"/>
    <property type="match status" value="1"/>
</dbReference>
<dbReference type="GO" id="GO:0007155">
    <property type="term" value="P:cell adhesion"/>
    <property type="evidence" value="ECO:0007669"/>
    <property type="project" value="TreeGrafter"/>
</dbReference>
<protein>
    <submittedName>
        <fullName evidence="4">Transforming growth factor-beta-induced protein ig-h3</fullName>
    </submittedName>
</protein>
<dbReference type="Proteomes" id="UP000694890">
    <property type="component" value="Unplaced"/>
</dbReference>
<name>A0AAJ7VB98_LATCA</name>
<dbReference type="GO" id="GO:0031012">
    <property type="term" value="C:extracellular matrix"/>
    <property type="evidence" value="ECO:0007669"/>
    <property type="project" value="TreeGrafter"/>
</dbReference>
<evidence type="ECO:0000259" key="2">
    <source>
        <dbReference type="PROSITE" id="PS50213"/>
    </source>
</evidence>
<feature type="domain" description="FAS1" evidence="2">
    <location>
        <begin position="82"/>
        <end position="215"/>
    </location>
</feature>
<sequence length="269" mass="29158">SLCIENACIAAHDKTGRYASMFTVDKVLAPPMGTIMDVLKADGPLQVRTGVKFTCWKNNSFYISAGGKRDGIPPKPLLTAVELGVNRGVRNKQTLCLLSLLVGAIQTAGITELLNQQGALTFFAPTNDAFNALPRPELNKLLRNHQELTGVLRYHLGEGMLVSGGVGSHTRVQPLQGEKLELGVRNYTVYVNKVPVADADLMATNGVVHAINSIIRPLPPKVEREQADGPAAPLRSAASSRADSKSFRNDDLFQKVIRSRSSRTMNQSQ</sequence>
<dbReference type="PROSITE" id="PS50213">
    <property type="entry name" value="FAS1"/>
    <property type="match status" value="1"/>
</dbReference>
<dbReference type="RefSeq" id="XP_018544840.1">
    <property type="nucleotide sequence ID" value="XM_018689324.1"/>
</dbReference>
<dbReference type="InterPro" id="IPR050904">
    <property type="entry name" value="Adhesion/Biosynth-related"/>
</dbReference>
<proteinExistence type="predicted"/>
<dbReference type="Gene3D" id="2.30.180.10">
    <property type="entry name" value="FAS1 domain"/>
    <property type="match status" value="1"/>
</dbReference>
<feature type="compositionally biased region" description="Low complexity" evidence="1">
    <location>
        <begin position="231"/>
        <end position="241"/>
    </location>
</feature>
<dbReference type="InterPro" id="IPR000782">
    <property type="entry name" value="FAS1_domain"/>
</dbReference>
<evidence type="ECO:0000313" key="3">
    <source>
        <dbReference type="Proteomes" id="UP000694890"/>
    </source>
</evidence>
<dbReference type="FunFam" id="2.30.180.10:FF:000032">
    <property type="entry name" value="Fasciclin domain-containing protein, putative"/>
    <property type="match status" value="1"/>
</dbReference>
<dbReference type="SUPFAM" id="SSF82153">
    <property type="entry name" value="FAS1 domain"/>
    <property type="match status" value="1"/>
</dbReference>
<dbReference type="GeneID" id="108891940"/>
<dbReference type="AlphaFoldDB" id="A0AAJ7VB98"/>
<dbReference type="KEGG" id="lcf:108891940"/>
<feature type="compositionally biased region" description="Basic and acidic residues" evidence="1">
    <location>
        <begin position="242"/>
        <end position="253"/>
    </location>
</feature>
<gene>
    <name evidence="4" type="primary">LOC108891940</name>
</gene>
<dbReference type="InterPro" id="IPR036378">
    <property type="entry name" value="FAS1_dom_sf"/>
</dbReference>
<reference evidence="4" key="1">
    <citation type="submission" date="2025-08" db="UniProtKB">
        <authorList>
            <consortium name="RefSeq"/>
        </authorList>
    </citation>
    <scope>IDENTIFICATION</scope>
    <source>
        <tissue evidence="4">Brain</tissue>
    </source>
</reference>
<dbReference type="GO" id="GO:0050839">
    <property type="term" value="F:cell adhesion molecule binding"/>
    <property type="evidence" value="ECO:0007669"/>
    <property type="project" value="TreeGrafter"/>
</dbReference>
<accession>A0AAJ7VB98</accession>
<dbReference type="Pfam" id="PF02469">
    <property type="entry name" value="Fasciclin"/>
    <property type="match status" value="1"/>
</dbReference>
<feature type="non-terminal residue" evidence="4">
    <location>
        <position position="1"/>
    </location>
</feature>
<dbReference type="GO" id="GO:0005615">
    <property type="term" value="C:extracellular space"/>
    <property type="evidence" value="ECO:0007669"/>
    <property type="project" value="TreeGrafter"/>
</dbReference>
<dbReference type="GO" id="GO:0030198">
    <property type="term" value="P:extracellular matrix organization"/>
    <property type="evidence" value="ECO:0007669"/>
    <property type="project" value="TreeGrafter"/>
</dbReference>